<dbReference type="OrthoDB" id="7925836at2759"/>
<evidence type="ECO:0000313" key="2">
    <source>
        <dbReference type="Proteomes" id="UP000606786"/>
    </source>
</evidence>
<proteinExistence type="predicted"/>
<dbReference type="Proteomes" id="UP000606786">
    <property type="component" value="Unassembled WGS sequence"/>
</dbReference>
<reference evidence="1" key="1">
    <citation type="submission" date="2020-11" db="EMBL/GenBank/DDBJ databases">
        <authorList>
            <person name="Whitehead M."/>
        </authorList>
    </citation>
    <scope>NUCLEOTIDE SEQUENCE</scope>
    <source>
        <strain evidence="1">EGII</strain>
    </source>
</reference>
<dbReference type="AlphaFoldDB" id="A0A811UIL5"/>
<comment type="caution">
    <text evidence="1">The sequence shown here is derived from an EMBL/GenBank/DDBJ whole genome shotgun (WGS) entry which is preliminary data.</text>
</comment>
<sequence length="111" mass="13487">MLKEQYKQFQGNSWNILKMNPIQRTLPLRMRFKEVRIRHLEKQLDYQNELLKNFMELNDKERSRIQCIEKIRKSMSMSLVRYSKDVEQKKTLAKNMANNLLDNMEKDFASS</sequence>
<gene>
    <name evidence="1" type="ORF">CCAP1982_LOCUS7186</name>
</gene>
<keyword evidence="2" id="KW-1185">Reference proteome</keyword>
<name>A0A811UIL5_CERCA</name>
<evidence type="ECO:0000313" key="1">
    <source>
        <dbReference type="EMBL" id="CAD6998611.1"/>
    </source>
</evidence>
<organism evidence="1 2">
    <name type="scientific">Ceratitis capitata</name>
    <name type="common">Mediterranean fruit fly</name>
    <name type="synonym">Tephritis capitata</name>
    <dbReference type="NCBI Taxonomy" id="7213"/>
    <lineage>
        <taxon>Eukaryota</taxon>
        <taxon>Metazoa</taxon>
        <taxon>Ecdysozoa</taxon>
        <taxon>Arthropoda</taxon>
        <taxon>Hexapoda</taxon>
        <taxon>Insecta</taxon>
        <taxon>Pterygota</taxon>
        <taxon>Neoptera</taxon>
        <taxon>Endopterygota</taxon>
        <taxon>Diptera</taxon>
        <taxon>Brachycera</taxon>
        <taxon>Muscomorpha</taxon>
        <taxon>Tephritoidea</taxon>
        <taxon>Tephritidae</taxon>
        <taxon>Ceratitis</taxon>
        <taxon>Ceratitis</taxon>
    </lineage>
</organism>
<accession>A0A811UIL5</accession>
<dbReference type="EMBL" id="CAJHJT010000012">
    <property type="protein sequence ID" value="CAD6998611.1"/>
    <property type="molecule type" value="Genomic_DNA"/>
</dbReference>
<protein>
    <submittedName>
        <fullName evidence="1">(Mediterranean fruit fly) hypothetical protein</fullName>
    </submittedName>
</protein>